<sequence length="756" mass="83797">MDDRQGQILQALCSITREVGAKNSLETAMATLVERIRQTTLADCCSLYLCDELRQRYRLVATDGLAPSAVGKASLSYGQGLVGVVGATRELLDLADAPSHPNFKYLPDVGEDEYKSFLGVPVINQGELLGVLVIQSRQQRQFGQTEESFLVTLSAQIASIIAASQAEKKDSDMNLKRYKGAKATGHLAIAKALVWQPSVSLDEVKLLHSDDPLMQQELFHQTIFQMQVQMDKAALEMQENDKGQAASGYIASYGKMLDDTALQDEVDARILEEGLFASSAIKKVLSAKMAMAKEDGDEELYQELKDFAQILVSRLVHASNRDFDFNEQVILVVESLPAAMLAELPREKIVGFVVTSFNTTSHATILARDLGIPSVFGVELDPQEVDGRVLVVNGCEAEVLLDPPQSVIDEFEQLINQDREQADLFYKERNLESVTLDGVPVAVQLNAGMNHDEAEHICDMVDGVGLYRTEIAFMLTQSFPSEAQQIEWYKEILGDYKGKSVCMRTLDVGSDKGLPYLPCQEVNPALGWRGIRVSMDQPQIMMTQLKAMLSANIEYGNLEIMIPMASRLDEVLFARDCIQKARSEIESATGVSVPDVRFGVMVEVPSLVYMLDDVAPYVDFFSIGSNDLVQYLLAVDRANTKVSRFYDDFHPAVVRCLSYLASRAKELDKPITVCGELASSPLGVMLLISLGFDRVSMNYSGISRIKYIIRRLCHSELIELGQKAVTLHDCTQIRNLYNKYAKDHGLSRILDVADGF</sequence>
<comment type="subcellular location">
    <subcellularLocation>
        <location evidence="3">Cytoplasm</location>
    </subcellularLocation>
</comment>
<dbReference type="InterPro" id="IPR050499">
    <property type="entry name" value="PEP-utilizing_PTS_enzyme"/>
</dbReference>
<dbReference type="InterPro" id="IPR023151">
    <property type="entry name" value="PEP_util_CS"/>
</dbReference>
<dbReference type="RefSeq" id="WP_113743575.1">
    <property type="nucleotide sequence ID" value="NZ_UAPV01000001.1"/>
</dbReference>
<evidence type="ECO:0000256" key="7">
    <source>
        <dbReference type="ARBA" id="ARBA00022490"/>
    </source>
</evidence>
<dbReference type="NCBIfam" id="NF008283">
    <property type="entry name" value="PRK11061.1"/>
    <property type="match status" value="1"/>
</dbReference>
<keyword evidence="8" id="KW-0762">Sugar transport</keyword>
<evidence type="ECO:0000256" key="12">
    <source>
        <dbReference type="ARBA" id="ARBA00022777"/>
    </source>
</evidence>
<dbReference type="EC" id="2.7.3.9" evidence="5"/>
<keyword evidence="13" id="KW-0460">Magnesium</keyword>
<comment type="similarity">
    <text evidence="4">Belongs to the PEP-utilizing enzyme family.</text>
</comment>
<comment type="cofactor">
    <cofactor evidence="2">
        <name>Mg(2+)</name>
        <dbReference type="ChEBI" id="CHEBI:18420"/>
    </cofactor>
</comment>
<dbReference type="InterPro" id="IPR008279">
    <property type="entry name" value="PEP-util_enz_mobile_dom"/>
</dbReference>
<gene>
    <name evidence="15" type="primary">ptsI_2</name>
    <name evidence="15" type="ORF">NCTC13093_00771</name>
</gene>
<dbReference type="InterPro" id="IPR015813">
    <property type="entry name" value="Pyrv/PenolPyrv_kinase-like_dom"/>
</dbReference>
<dbReference type="SUPFAM" id="SSF55781">
    <property type="entry name" value="GAF domain-like"/>
    <property type="match status" value="1"/>
</dbReference>
<dbReference type="SUPFAM" id="SSF47831">
    <property type="entry name" value="Enzyme I of the PEP:sugar phosphotransferase system HPr-binding (sub)domain"/>
    <property type="match status" value="1"/>
</dbReference>
<dbReference type="InterPro" id="IPR008731">
    <property type="entry name" value="PTS_EIN"/>
</dbReference>
<dbReference type="GO" id="GO:0005737">
    <property type="term" value="C:cytoplasm"/>
    <property type="evidence" value="ECO:0007669"/>
    <property type="project" value="UniProtKB-SubCell"/>
</dbReference>
<dbReference type="Pfam" id="PF02896">
    <property type="entry name" value="PEP-utilizers_C"/>
    <property type="match status" value="1"/>
</dbReference>
<evidence type="ECO:0000256" key="9">
    <source>
        <dbReference type="ARBA" id="ARBA00022679"/>
    </source>
</evidence>
<keyword evidence="10" id="KW-0598">Phosphotransferase system</keyword>
<accession>A0A2X0V4F6</accession>
<keyword evidence="9 15" id="KW-0808">Transferase</keyword>
<evidence type="ECO:0000256" key="13">
    <source>
        <dbReference type="ARBA" id="ARBA00022842"/>
    </source>
</evidence>
<evidence type="ECO:0000256" key="2">
    <source>
        <dbReference type="ARBA" id="ARBA00001946"/>
    </source>
</evidence>
<dbReference type="PANTHER" id="PTHR46244:SF1">
    <property type="entry name" value="PHOSPHOENOLPYRUVATE-DEPENDENT PHOSPHOTRANSFERASE SYSTEM"/>
    <property type="match status" value="1"/>
</dbReference>
<dbReference type="AlphaFoldDB" id="A0A2X0V4F6"/>
<dbReference type="NCBIfam" id="TIGR01417">
    <property type="entry name" value="PTS_I_fam"/>
    <property type="match status" value="1"/>
</dbReference>
<name>A0A2X0V4F6_9GAMM</name>
<dbReference type="InterPro" id="IPR029016">
    <property type="entry name" value="GAF-like_dom_sf"/>
</dbReference>
<evidence type="ECO:0000313" key="15">
    <source>
        <dbReference type="EMBL" id="SPT69399.1"/>
    </source>
</evidence>
<evidence type="ECO:0000256" key="10">
    <source>
        <dbReference type="ARBA" id="ARBA00022683"/>
    </source>
</evidence>
<keyword evidence="7" id="KW-0963">Cytoplasm</keyword>
<dbReference type="SMART" id="SM00065">
    <property type="entry name" value="GAF"/>
    <property type="match status" value="1"/>
</dbReference>
<evidence type="ECO:0000256" key="4">
    <source>
        <dbReference type="ARBA" id="ARBA00007837"/>
    </source>
</evidence>
<dbReference type="InterPro" id="IPR003018">
    <property type="entry name" value="GAF"/>
</dbReference>
<evidence type="ECO:0000256" key="6">
    <source>
        <dbReference type="ARBA" id="ARBA00022448"/>
    </source>
</evidence>
<evidence type="ECO:0000256" key="11">
    <source>
        <dbReference type="ARBA" id="ARBA00022723"/>
    </source>
</evidence>
<evidence type="ECO:0000256" key="3">
    <source>
        <dbReference type="ARBA" id="ARBA00004496"/>
    </source>
</evidence>
<dbReference type="SUPFAM" id="SSF52009">
    <property type="entry name" value="Phosphohistidine domain"/>
    <property type="match status" value="1"/>
</dbReference>
<dbReference type="InterPro" id="IPR036618">
    <property type="entry name" value="PtsI_HPr-bd_sf"/>
</dbReference>
<keyword evidence="16" id="KW-1185">Reference proteome</keyword>
<keyword evidence="12" id="KW-0418">Kinase</keyword>
<dbReference type="Proteomes" id="UP000250086">
    <property type="component" value="Unassembled WGS sequence"/>
</dbReference>
<keyword evidence="11" id="KW-0479">Metal-binding</keyword>
<dbReference type="GO" id="GO:0016301">
    <property type="term" value="F:kinase activity"/>
    <property type="evidence" value="ECO:0007669"/>
    <property type="project" value="UniProtKB-KW"/>
</dbReference>
<dbReference type="PROSITE" id="PS00742">
    <property type="entry name" value="PEP_ENZYMES_2"/>
    <property type="match status" value="1"/>
</dbReference>
<dbReference type="InterPro" id="IPR036637">
    <property type="entry name" value="Phosphohistidine_dom_sf"/>
</dbReference>
<protein>
    <recommendedName>
        <fullName evidence="5">phosphoenolpyruvate--protein phosphotransferase</fullName>
        <ecNumber evidence="5">2.7.3.9</ecNumber>
    </recommendedName>
</protein>
<dbReference type="InterPro" id="IPR040442">
    <property type="entry name" value="Pyrv_kinase-like_dom_sf"/>
</dbReference>
<evidence type="ECO:0000256" key="5">
    <source>
        <dbReference type="ARBA" id="ARBA00012232"/>
    </source>
</evidence>
<reference evidence="15 16" key="1">
    <citation type="submission" date="2018-06" db="EMBL/GenBank/DDBJ databases">
        <authorList>
            <consortium name="Pathogen Informatics"/>
            <person name="Doyle S."/>
        </authorList>
    </citation>
    <scope>NUCLEOTIDE SEQUENCE [LARGE SCALE GENOMIC DNA]</scope>
    <source>
        <strain evidence="15 16">NCTC13093</strain>
    </source>
</reference>
<dbReference type="Gene3D" id="3.30.450.40">
    <property type="match status" value="1"/>
</dbReference>
<evidence type="ECO:0000256" key="8">
    <source>
        <dbReference type="ARBA" id="ARBA00022597"/>
    </source>
</evidence>
<dbReference type="Gene3D" id="1.10.274.10">
    <property type="entry name" value="PtsI, HPr-binding domain"/>
    <property type="match status" value="1"/>
</dbReference>
<dbReference type="GO" id="GO:0009401">
    <property type="term" value="P:phosphoenolpyruvate-dependent sugar phosphotransferase system"/>
    <property type="evidence" value="ECO:0007669"/>
    <property type="project" value="UniProtKB-KW"/>
</dbReference>
<organism evidence="15 16">
    <name type="scientific">Anaerobiospirillum thomasii</name>
    <dbReference type="NCBI Taxonomy" id="179995"/>
    <lineage>
        <taxon>Bacteria</taxon>
        <taxon>Pseudomonadati</taxon>
        <taxon>Pseudomonadota</taxon>
        <taxon>Gammaproteobacteria</taxon>
        <taxon>Aeromonadales</taxon>
        <taxon>Succinivibrionaceae</taxon>
        <taxon>Anaerobiospirillum</taxon>
    </lineage>
</organism>
<dbReference type="Pfam" id="PF01590">
    <property type="entry name" value="GAF"/>
    <property type="match status" value="1"/>
</dbReference>
<dbReference type="InterPro" id="IPR000121">
    <property type="entry name" value="PEP_util_C"/>
</dbReference>
<dbReference type="EMBL" id="UAPV01000001">
    <property type="protein sequence ID" value="SPT69399.1"/>
    <property type="molecule type" value="Genomic_DNA"/>
</dbReference>
<dbReference type="PRINTS" id="PR01736">
    <property type="entry name" value="PHPHTRNFRASE"/>
</dbReference>
<proteinExistence type="inferred from homology"/>
<comment type="catalytic activity">
    <reaction evidence="1">
        <text>L-histidyl-[protein] + phosphoenolpyruvate = N(pros)-phospho-L-histidyl-[protein] + pyruvate</text>
        <dbReference type="Rhea" id="RHEA:23880"/>
        <dbReference type="Rhea" id="RHEA-COMP:9745"/>
        <dbReference type="Rhea" id="RHEA-COMP:9746"/>
        <dbReference type="ChEBI" id="CHEBI:15361"/>
        <dbReference type="ChEBI" id="CHEBI:29979"/>
        <dbReference type="ChEBI" id="CHEBI:58702"/>
        <dbReference type="ChEBI" id="CHEBI:64837"/>
        <dbReference type="EC" id="2.7.3.9"/>
    </reaction>
</comment>
<dbReference type="GO" id="GO:0008965">
    <property type="term" value="F:phosphoenolpyruvate-protein phosphotransferase activity"/>
    <property type="evidence" value="ECO:0007669"/>
    <property type="project" value="UniProtKB-EC"/>
</dbReference>
<dbReference type="Gene3D" id="3.20.20.60">
    <property type="entry name" value="Phosphoenolpyruvate-binding domains"/>
    <property type="match status" value="1"/>
</dbReference>
<evidence type="ECO:0000313" key="16">
    <source>
        <dbReference type="Proteomes" id="UP000250086"/>
    </source>
</evidence>
<dbReference type="Gene3D" id="3.50.30.10">
    <property type="entry name" value="Phosphohistidine domain"/>
    <property type="match status" value="1"/>
</dbReference>
<dbReference type="InterPro" id="IPR006318">
    <property type="entry name" value="PTS_EI-like"/>
</dbReference>
<dbReference type="GO" id="GO:0046872">
    <property type="term" value="F:metal ion binding"/>
    <property type="evidence" value="ECO:0007669"/>
    <property type="project" value="UniProtKB-KW"/>
</dbReference>
<evidence type="ECO:0000259" key="14">
    <source>
        <dbReference type="SMART" id="SM00065"/>
    </source>
</evidence>
<dbReference type="SUPFAM" id="SSF51621">
    <property type="entry name" value="Phosphoenolpyruvate/pyruvate domain"/>
    <property type="match status" value="1"/>
</dbReference>
<dbReference type="Pfam" id="PF00391">
    <property type="entry name" value="PEP-utilizers"/>
    <property type="match status" value="1"/>
</dbReference>
<dbReference type="Pfam" id="PF05524">
    <property type="entry name" value="PEP-utilisers_N"/>
    <property type="match status" value="1"/>
</dbReference>
<keyword evidence="6" id="KW-0813">Transport</keyword>
<keyword evidence="15" id="KW-0670">Pyruvate</keyword>
<feature type="domain" description="GAF" evidence="14">
    <location>
        <begin position="24"/>
        <end position="171"/>
    </location>
</feature>
<evidence type="ECO:0000256" key="1">
    <source>
        <dbReference type="ARBA" id="ARBA00000683"/>
    </source>
</evidence>
<dbReference type="PANTHER" id="PTHR46244">
    <property type="entry name" value="PHOSPHOENOLPYRUVATE-PROTEIN PHOSPHOTRANSFERASE"/>
    <property type="match status" value="1"/>
</dbReference>